<dbReference type="SMART" id="SM00606">
    <property type="entry name" value="CBD_IV"/>
    <property type="match status" value="1"/>
</dbReference>
<dbReference type="InterPro" id="IPR005084">
    <property type="entry name" value="CBM6"/>
</dbReference>
<dbReference type="PROSITE" id="PS51175">
    <property type="entry name" value="CBM6"/>
    <property type="match status" value="1"/>
</dbReference>
<dbReference type="EMBL" id="BAABCW010000012">
    <property type="protein sequence ID" value="GAA3513018.1"/>
    <property type="molecule type" value="Genomic_DNA"/>
</dbReference>
<dbReference type="Proteomes" id="UP001500459">
    <property type="component" value="Unassembled WGS sequence"/>
</dbReference>
<evidence type="ECO:0000256" key="2">
    <source>
        <dbReference type="SAM" id="SignalP"/>
    </source>
</evidence>
<dbReference type="PANTHER" id="PTHR46375:SF3">
    <property type="entry name" value="KELCH REPEAT AND BTB DOMAIN-CONTAINING PROTEIN 13"/>
    <property type="match status" value="1"/>
</dbReference>
<feature type="domain" description="CBM6" evidence="3">
    <location>
        <begin position="567"/>
        <end position="690"/>
    </location>
</feature>
<gene>
    <name evidence="4" type="ORF">GCM10022393_28550</name>
</gene>
<evidence type="ECO:0000256" key="1">
    <source>
        <dbReference type="ARBA" id="ARBA00022729"/>
    </source>
</evidence>
<dbReference type="SMART" id="SM00612">
    <property type="entry name" value="Kelch"/>
    <property type="match status" value="2"/>
</dbReference>
<feature type="chain" id="PRO_5045552526" description="CBM6 domain-containing protein" evidence="2">
    <location>
        <begin position="23"/>
        <end position="778"/>
    </location>
</feature>
<evidence type="ECO:0000313" key="4">
    <source>
        <dbReference type="EMBL" id="GAA3513018.1"/>
    </source>
</evidence>
<dbReference type="InterPro" id="IPR008979">
    <property type="entry name" value="Galactose-bd-like_sf"/>
</dbReference>
<dbReference type="InterPro" id="IPR026444">
    <property type="entry name" value="Secre_tail"/>
</dbReference>
<dbReference type="Gene3D" id="2.60.120.260">
    <property type="entry name" value="Galactose-binding domain-like"/>
    <property type="match status" value="1"/>
</dbReference>
<reference evidence="5" key="1">
    <citation type="journal article" date="2019" name="Int. J. Syst. Evol. Microbiol.">
        <title>The Global Catalogue of Microorganisms (GCM) 10K type strain sequencing project: providing services to taxonomists for standard genome sequencing and annotation.</title>
        <authorList>
            <consortium name="The Broad Institute Genomics Platform"/>
            <consortium name="The Broad Institute Genome Sequencing Center for Infectious Disease"/>
            <person name="Wu L."/>
            <person name="Ma J."/>
        </authorList>
    </citation>
    <scope>NUCLEOTIDE SEQUENCE [LARGE SCALE GENOMIC DNA]</scope>
    <source>
        <strain evidence="5">JCM 17106</strain>
    </source>
</reference>
<dbReference type="Pfam" id="PF18962">
    <property type="entry name" value="Por_Secre_tail"/>
    <property type="match status" value="1"/>
</dbReference>
<proteinExistence type="predicted"/>
<dbReference type="RefSeq" id="WP_344928558.1">
    <property type="nucleotide sequence ID" value="NZ_BAABCW010000012.1"/>
</dbReference>
<dbReference type="InterPro" id="IPR006652">
    <property type="entry name" value="Kelch_1"/>
</dbReference>
<dbReference type="Gene3D" id="2.120.10.80">
    <property type="entry name" value="Kelch-type beta propeller"/>
    <property type="match status" value="1"/>
</dbReference>
<feature type="signal peptide" evidence="2">
    <location>
        <begin position="1"/>
        <end position="22"/>
    </location>
</feature>
<evidence type="ECO:0000313" key="5">
    <source>
        <dbReference type="Proteomes" id="UP001500459"/>
    </source>
</evidence>
<dbReference type="CDD" id="cd04084">
    <property type="entry name" value="CBM6_xylanase-like"/>
    <property type="match status" value="1"/>
</dbReference>
<organism evidence="4 5">
    <name type="scientific">Aquimarina addita</name>
    <dbReference type="NCBI Taxonomy" id="870485"/>
    <lineage>
        <taxon>Bacteria</taxon>
        <taxon>Pseudomonadati</taxon>
        <taxon>Bacteroidota</taxon>
        <taxon>Flavobacteriia</taxon>
        <taxon>Flavobacteriales</taxon>
        <taxon>Flavobacteriaceae</taxon>
        <taxon>Aquimarina</taxon>
    </lineage>
</organism>
<dbReference type="InterPro" id="IPR006584">
    <property type="entry name" value="Cellulose-bd_IV"/>
</dbReference>
<dbReference type="Gene3D" id="2.60.120.430">
    <property type="entry name" value="Galactose-binding lectin"/>
    <property type="match status" value="1"/>
</dbReference>
<evidence type="ECO:0000259" key="3">
    <source>
        <dbReference type="PROSITE" id="PS51175"/>
    </source>
</evidence>
<protein>
    <recommendedName>
        <fullName evidence="3">CBM6 domain-containing protein</fullName>
    </recommendedName>
</protein>
<dbReference type="InterPro" id="IPR015915">
    <property type="entry name" value="Kelch-typ_b-propeller"/>
</dbReference>
<dbReference type="InterPro" id="IPR021720">
    <property type="entry name" value="Malectin_dom"/>
</dbReference>
<name>A0ABP6UNV8_9FLAO</name>
<dbReference type="InterPro" id="IPR052392">
    <property type="entry name" value="Kelch-BTB_domain-containing"/>
</dbReference>
<dbReference type="SUPFAM" id="SSF49785">
    <property type="entry name" value="Galactose-binding domain-like"/>
    <property type="match status" value="2"/>
</dbReference>
<accession>A0ABP6UNV8</accession>
<sequence length="778" mass="84495">MKFQTSKLISATFIWVFLSSMAVVSAMHTFTTTNTENESSISILCNIRNTPIQNDVDNVIFRINCGGNNVTESGITYVSDQYFIGGREVSNEIGETISDADIDIYTTERSSLNGANNAFAYEIPVTNGSYTIKLHFAEIYFTGQQGKGADGPGKRIFDVILEGDTILDEYDINDDVGSMTAVVKIFEDILISDETINIDFSSTINNPKISGIEILSSEGEVVINDCEWREGEFADAQYEHIEGQSAVVDNKLYMFAAVTTNGATQGAQYITVADDSEVFDPSTNTWSDITPMPGDPDNPNGTGTTTHAAMQAIGDEIWMIGGFIGPQDNTVTPKIKPSPSSKVQIYNTKTDTYREGPILPFLAAAGAATLVGDNLHYYGGLKTNDRDTGSEFHYYLDTTNEAAGWIRLADMPNPRCHLGGTSVDGIIYAVGGQFGHDGGRILTNLVHAYDPQTDTWIQKADLPDTTTGTYTAVDEGGASHFEMGTISHNGKIIVAGGINQRREIMEYDPALDEWSEVCVLPEDTALTPTVFVYEDKLIVTCGGLTNWSPTKKTRWIPIEASTVVPLTRFEAEDYDNKSSSPRVEVSTAEITNVGFITNNDYLSFNDVDLTGISSFNARVSCKLIGGTIEVRLGSTTGTLIGEAFVENTGGNLVYETVSGDLDSVTGVNDIYFVFTGGNSWLFNIDWFEFSTAIPTKSAKNMAKTDIAPMLAYPNPSNGLLTIENLPEKAIITLSDISGKIIKISESTNGTTRLLNLNTLDSGMYIISANGETQTIIKE</sequence>
<dbReference type="Pfam" id="PF11721">
    <property type="entry name" value="Malectin"/>
    <property type="match status" value="1"/>
</dbReference>
<keyword evidence="5" id="KW-1185">Reference proteome</keyword>
<dbReference type="NCBIfam" id="TIGR04183">
    <property type="entry name" value="Por_Secre_tail"/>
    <property type="match status" value="1"/>
</dbReference>
<dbReference type="Pfam" id="PF01344">
    <property type="entry name" value="Kelch_1"/>
    <property type="match status" value="1"/>
</dbReference>
<keyword evidence="1 2" id="KW-0732">Signal</keyword>
<comment type="caution">
    <text evidence="4">The sequence shown here is derived from an EMBL/GenBank/DDBJ whole genome shotgun (WGS) entry which is preliminary data.</text>
</comment>
<dbReference type="SUPFAM" id="SSF117281">
    <property type="entry name" value="Kelch motif"/>
    <property type="match status" value="1"/>
</dbReference>
<dbReference type="PANTHER" id="PTHR46375">
    <property type="entry name" value="KELCH REPEAT AND BTB DOMAIN-CONTAINING PROTEIN 13-RELATED"/>
    <property type="match status" value="1"/>
</dbReference>
<dbReference type="Pfam" id="PF03422">
    <property type="entry name" value="CBM_6"/>
    <property type="match status" value="1"/>
</dbReference>